<reference evidence="2" key="1">
    <citation type="journal article" date="2021" name="Proc. Natl. Acad. Sci. U.S.A.">
        <title>A Catalog of Tens of Thousands of Viruses from Human Metagenomes Reveals Hidden Associations with Chronic Diseases.</title>
        <authorList>
            <person name="Tisza M.J."/>
            <person name="Buck C.B."/>
        </authorList>
    </citation>
    <scope>NUCLEOTIDE SEQUENCE</scope>
    <source>
        <strain evidence="2">Ctah610</strain>
    </source>
</reference>
<protein>
    <submittedName>
        <fullName evidence="2">Uncharacterized protein</fullName>
    </submittedName>
</protein>
<keyword evidence="1" id="KW-1133">Transmembrane helix</keyword>
<keyword evidence="1" id="KW-0812">Transmembrane</keyword>
<feature type="transmembrane region" description="Helical" evidence="1">
    <location>
        <begin position="6"/>
        <end position="28"/>
    </location>
</feature>
<evidence type="ECO:0000313" key="2">
    <source>
        <dbReference type="EMBL" id="DAE27066.1"/>
    </source>
</evidence>
<evidence type="ECO:0000256" key="1">
    <source>
        <dbReference type="SAM" id="Phobius"/>
    </source>
</evidence>
<name>A0A8S5R7E8_9VIRU</name>
<keyword evidence="1" id="KW-0472">Membrane</keyword>
<accession>A0A8S5R7E8</accession>
<sequence length="58" mass="6352">MEMLKGVLITFDVILMMIFFGIAVYSVIRAKKKDTATAIVCGIVGVIIALNEAFIFLV</sequence>
<proteinExistence type="predicted"/>
<organism evidence="2">
    <name type="scientific">virus sp. ctah610</name>
    <dbReference type="NCBI Taxonomy" id="2826807"/>
    <lineage>
        <taxon>Viruses</taxon>
    </lineage>
</organism>
<feature type="transmembrane region" description="Helical" evidence="1">
    <location>
        <begin position="35"/>
        <end position="57"/>
    </location>
</feature>
<dbReference type="EMBL" id="BK015827">
    <property type="protein sequence ID" value="DAE27066.1"/>
    <property type="molecule type" value="Genomic_DNA"/>
</dbReference>